<feature type="compositionally biased region" description="Basic and acidic residues" evidence="1">
    <location>
        <begin position="60"/>
        <end position="81"/>
    </location>
</feature>
<sequence length="99" mass="11418">MDTLLTVSGRTRAEYKRKSLLKLNIDIFLSLIEANARHLWEQRRLKTPQGALPEEAEAVPAERERSERKTTTDFNRAKKGSETQTGPELFGIFRCETIR</sequence>
<organism evidence="2 3">
    <name type="scientific">Alteribacter lacisalsi</name>
    <dbReference type="NCBI Taxonomy" id="2045244"/>
    <lineage>
        <taxon>Bacteria</taxon>
        <taxon>Bacillati</taxon>
        <taxon>Bacillota</taxon>
        <taxon>Bacilli</taxon>
        <taxon>Bacillales</taxon>
        <taxon>Bacillaceae</taxon>
        <taxon>Alteribacter</taxon>
    </lineage>
</organism>
<feature type="region of interest" description="Disordered" evidence="1">
    <location>
        <begin position="49"/>
        <end position="90"/>
    </location>
</feature>
<comment type="caution">
    <text evidence="2">The sequence shown here is derived from an EMBL/GenBank/DDBJ whole genome shotgun (WGS) entry which is preliminary data.</text>
</comment>
<gene>
    <name evidence="2" type="ORF">CR205_17985</name>
</gene>
<reference evidence="2 3" key="1">
    <citation type="submission" date="2017-10" db="EMBL/GenBank/DDBJ databases">
        <title>Bacillus sp. nov., a halophilic bacterium isolated from a Yangshapao Lake.</title>
        <authorList>
            <person name="Wang H."/>
        </authorList>
    </citation>
    <scope>NUCLEOTIDE SEQUENCE [LARGE SCALE GENOMIC DNA]</scope>
    <source>
        <strain evidence="2 3">YSP-3</strain>
    </source>
</reference>
<accession>A0A2W0H342</accession>
<dbReference type="Proteomes" id="UP000248066">
    <property type="component" value="Unassembled WGS sequence"/>
</dbReference>
<name>A0A2W0H342_9BACI</name>
<evidence type="ECO:0000256" key="1">
    <source>
        <dbReference type="SAM" id="MobiDB-lite"/>
    </source>
</evidence>
<dbReference type="AlphaFoldDB" id="A0A2W0H342"/>
<evidence type="ECO:0000313" key="3">
    <source>
        <dbReference type="Proteomes" id="UP000248066"/>
    </source>
</evidence>
<protein>
    <submittedName>
        <fullName evidence="2">Uncharacterized protein</fullName>
    </submittedName>
</protein>
<evidence type="ECO:0000313" key="2">
    <source>
        <dbReference type="EMBL" id="PYZ96243.1"/>
    </source>
</evidence>
<proteinExistence type="predicted"/>
<dbReference type="EMBL" id="PDOF01000003">
    <property type="protein sequence ID" value="PYZ96243.1"/>
    <property type="molecule type" value="Genomic_DNA"/>
</dbReference>
<keyword evidence="3" id="KW-1185">Reference proteome</keyword>